<accession>A0A2P8CPN9</accession>
<feature type="transmembrane region" description="Helical" evidence="1">
    <location>
        <begin position="73"/>
        <end position="91"/>
    </location>
</feature>
<name>A0A2P8CPN9_9ACTN</name>
<dbReference type="OrthoDB" id="4753036at2"/>
<dbReference type="AlphaFoldDB" id="A0A2P8CPN9"/>
<dbReference type="EMBL" id="PYGA01000033">
    <property type="protein sequence ID" value="PSK86935.1"/>
    <property type="molecule type" value="Genomic_DNA"/>
</dbReference>
<evidence type="ECO:0000313" key="3">
    <source>
        <dbReference type="Proteomes" id="UP000240542"/>
    </source>
</evidence>
<reference evidence="2 3" key="1">
    <citation type="submission" date="2018-03" db="EMBL/GenBank/DDBJ databases">
        <title>Genomic Encyclopedia of Archaeal and Bacterial Type Strains, Phase II (KMG-II): from individual species to whole genera.</title>
        <authorList>
            <person name="Goeker M."/>
        </authorList>
    </citation>
    <scope>NUCLEOTIDE SEQUENCE [LARGE SCALE GENOMIC DNA]</scope>
    <source>
        <strain evidence="2 3">DSM 45312</strain>
    </source>
</reference>
<keyword evidence="1" id="KW-0812">Transmembrane</keyword>
<dbReference type="Proteomes" id="UP000240542">
    <property type="component" value="Unassembled WGS sequence"/>
</dbReference>
<gene>
    <name evidence="2" type="ORF">CLV63_13352</name>
</gene>
<comment type="caution">
    <text evidence="2">The sequence shown here is derived from an EMBL/GenBank/DDBJ whole genome shotgun (WGS) entry which is preliminary data.</text>
</comment>
<feature type="transmembrane region" description="Helical" evidence="1">
    <location>
        <begin position="137"/>
        <end position="153"/>
    </location>
</feature>
<evidence type="ECO:0000256" key="1">
    <source>
        <dbReference type="SAM" id="Phobius"/>
    </source>
</evidence>
<sequence>MLDALAELLPFTFGLVAAPMPVVVVIVLLMSPGGRARAFVFVAGWFATVAVLSGLVAMLTGAGGGSSDGDPPLWVGLVQLVAGLAMLAMAAKTVRDHTARGPAADPAQPAWLGRIDALTPVMVLGLAAVLAGLNPKSLAMVVGAGTAIGALGIDPGAAAFGVLVFAVLGSLGVLVPALAAVTTGARGAAALQGARSWLTAHNDAVTMTVMFVFGGVFLAKALRTFAG</sequence>
<feature type="transmembrane region" description="Helical" evidence="1">
    <location>
        <begin position="12"/>
        <end position="31"/>
    </location>
</feature>
<keyword evidence="3" id="KW-1185">Reference proteome</keyword>
<organism evidence="2 3">
    <name type="scientific">Murinocardiopsis flavida</name>
    <dbReference type="NCBI Taxonomy" id="645275"/>
    <lineage>
        <taxon>Bacteria</taxon>
        <taxon>Bacillati</taxon>
        <taxon>Actinomycetota</taxon>
        <taxon>Actinomycetes</taxon>
        <taxon>Streptosporangiales</taxon>
        <taxon>Nocardiopsidaceae</taxon>
        <taxon>Murinocardiopsis</taxon>
    </lineage>
</organism>
<proteinExistence type="predicted"/>
<feature type="transmembrane region" description="Helical" evidence="1">
    <location>
        <begin position="204"/>
        <end position="222"/>
    </location>
</feature>
<keyword evidence="1" id="KW-1133">Transmembrane helix</keyword>
<feature type="transmembrane region" description="Helical" evidence="1">
    <location>
        <begin position="111"/>
        <end position="131"/>
    </location>
</feature>
<dbReference type="InterPro" id="IPR021315">
    <property type="entry name" value="Gap/Sap"/>
</dbReference>
<evidence type="ECO:0000313" key="2">
    <source>
        <dbReference type="EMBL" id="PSK86935.1"/>
    </source>
</evidence>
<feature type="transmembrane region" description="Helical" evidence="1">
    <location>
        <begin position="38"/>
        <end position="61"/>
    </location>
</feature>
<dbReference type="Pfam" id="PF11139">
    <property type="entry name" value="SfLAP"/>
    <property type="match status" value="1"/>
</dbReference>
<keyword evidence="1" id="KW-0472">Membrane</keyword>
<dbReference type="RefSeq" id="WP_106586661.1">
    <property type="nucleotide sequence ID" value="NZ_PYGA01000033.1"/>
</dbReference>
<feature type="transmembrane region" description="Helical" evidence="1">
    <location>
        <begin position="160"/>
        <end position="184"/>
    </location>
</feature>
<protein>
    <submittedName>
        <fullName evidence="2">Sap-like sulfolipid-1-addressing protein</fullName>
    </submittedName>
</protein>